<dbReference type="EMBL" id="FOOX01000009">
    <property type="protein sequence ID" value="SFG76999.1"/>
    <property type="molecule type" value="Genomic_DNA"/>
</dbReference>
<feature type="chain" id="PRO_5011733239" description="DUF2680 domain-containing protein" evidence="1">
    <location>
        <begin position="25"/>
        <end position="111"/>
    </location>
</feature>
<gene>
    <name evidence="2" type="ORF">SAMN05660649_02645</name>
</gene>
<feature type="signal peptide" evidence="1">
    <location>
        <begin position="1"/>
        <end position="24"/>
    </location>
</feature>
<evidence type="ECO:0008006" key="4">
    <source>
        <dbReference type="Google" id="ProtNLM"/>
    </source>
</evidence>
<accession>A0A1I2UL04</accession>
<evidence type="ECO:0000256" key="1">
    <source>
        <dbReference type="SAM" id="SignalP"/>
    </source>
</evidence>
<sequence>MNKKFWLLAVAGILVLALAIPAFAAVTVQTPQGQDTQNQQWFNQMFDWHLKWLDDAQKNGQITPDQAKAWQEHFNYMRDFHNQYGMGMMGGYNGGYGGMMGSGYDDGAQAK</sequence>
<evidence type="ECO:0000313" key="3">
    <source>
        <dbReference type="Proteomes" id="UP000199337"/>
    </source>
</evidence>
<reference evidence="3" key="1">
    <citation type="submission" date="2016-10" db="EMBL/GenBank/DDBJ databases">
        <authorList>
            <person name="Varghese N."/>
            <person name="Submissions S."/>
        </authorList>
    </citation>
    <scope>NUCLEOTIDE SEQUENCE [LARGE SCALE GENOMIC DNA]</scope>
    <source>
        <strain evidence="3">DSM 17038</strain>
    </source>
</reference>
<evidence type="ECO:0000313" key="2">
    <source>
        <dbReference type="EMBL" id="SFG76999.1"/>
    </source>
</evidence>
<dbReference type="Proteomes" id="UP000199337">
    <property type="component" value="Unassembled WGS sequence"/>
</dbReference>
<dbReference type="OrthoDB" id="1787349at2"/>
<dbReference type="AlphaFoldDB" id="A0A1I2UL04"/>
<proteinExistence type="predicted"/>
<keyword evidence="3" id="KW-1185">Reference proteome</keyword>
<organism evidence="2 3">
    <name type="scientific">Desulfotruncus arcticus DSM 17038</name>
    <dbReference type="NCBI Taxonomy" id="1121424"/>
    <lineage>
        <taxon>Bacteria</taxon>
        <taxon>Bacillati</taxon>
        <taxon>Bacillota</taxon>
        <taxon>Clostridia</taxon>
        <taxon>Eubacteriales</taxon>
        <taxon>Desulfallaceae</taxon>
        <taxon>Desulfotruncus</taxon>
    </lineage>
</organism>
<name>A0A1I2UL04_9FIRM</name>
<protein>
    <recommendedName>
        <fullName evidence="4">DUF2680 domain-containing protein</fullName>
    </recommendedName>
</protein>
<dbReference type="RefSeq" id="WP_092471854.1">
    <property type="nucleotide sequence ID" value="NZ_FOOX01000009.1"/>
</dbReference>
<keyword evidence="1" id="KW-0732">Signal</keyword>